<reference evidence="2" key="4">
    <citation type="submission" date="2019-03" db="UniProtKB">
        <authorList>
            <consortium name="EnsemblPlants"/>
        </authorList>
    </citation>
    <scope>IDENTIFICATION</scope>
</reference>
<evidence type="ECO:0000313" key="3">
    <source>
        <dbReference type="Proteomes" id="UP000015105"/>
    </source>
</evidence>
<name>A0A453TCT8_AEGTS</name>
<protein>
    <submittedName>
        <fullName evidence="2">Uncharacterized protein</fullName>
    </submittedName>
</protein>
<feature type="region of interest" description="Disordered" evidence="1">
    <location>
        <begin position="1"/>
        <end position="160"/>
    </location>
</feature>
<evidence type="ECO:0000313" key="2">
    <source>
        <dbReference type="EnsemblPlants" id="AET7Gv21341100.2"/>
    </source>
</evidence>
<dbReference type="EnsemblPlants" id="AET7Gv21341100.2">
    <property type="protein sequence ID" value="AET7Gv21341100.2"/>
    <property type="gene ID" value="AET7Gv21341100"/>
</dbReference>
<reference evidence="3" key="1">
    <citation type="journal article" date="2014" name="Science">
        <title>Ancient hybridizations among the ancestral genomes of bread wheat.</title>
        <authorList>
            <consortium name="International Wheat Genome Sequencing Consortium,"/>
            <person name="Marcussen T."/>
            <person name="Sandve S.R."/>
            <person name="Heier L."/>
            <person name="Spannagl M."/>
            <person name="Pfeifer M."/>
            <person name="Jakobsen K.S."/>
            <person name="Wulff B.B."/>
            <person name="Steuernagel B."/>
            <person name="Mayer K.F."/>
            <person name="Olsen O.A."/>
        </authorList>
    </citation>
    <scope>NUCLEOTIDE SEQUENCE [LARGE SCALE GENOMIC DNA]</scope>
    <source>
        <strain evidence="3">cv. AL8/78</strain>
    </source>
</reference>
<keyword evidence="3" id="KW-1185">Reference proteome</keyword>
<feature type="compositionally biased region" description="Low complexity" evidence="1">
    <location>
        <begin position="38"/>
        <end position="64"/>
    </location>
</feature>
<sequence>RAASPHLTFSPHGVADSPPASTAAVSLPAPAPGPAPALLPLRVLHPRRSSPTTTSARLLPSAAPSLPPPLAHHGRRLGGRRSRPAWRPATEPPPHALKLEAGRGSCASSQDDHLDRFTSALKQGSAAHHAAAASAASSMGRRRRGLEGEGPRTAALRGGY</sequence>
<organism evidence="2 3">
    <name type="scientific">Aegilops tauschii subsp. strangulata</name>
    <name type="common">Goatgrass</name>
    <dbReference type="NCBI Taxonomy" id="200361"/>
    <lineage>
        <taxon>Eukaryota</taxon>
        <taxon>Viridiplantae</taxon>
        <taxon>Streptophyta</taxon>
        <taxon>Embryophyta</taxon>
        <taxon>Tracheophyta</taxon>
        <taxon>Spermatophyta</taxon>
        <taxon>Magnoliopsida</taxon>
        <taxon>Liliopsida</taxon>
        <taxon>Poales</taxon>
        <taxon>Poaceae</taxon>
        <taxon>BOP clade</taxon>
        <taxon>Pooideae</taxon>
        <taxon>Triticodae</taxon>
        <taxon>Triticeae</taxon>
        <taxon>Triticinae</taxon>
        <taxon>Aegilops</taxon>
    </lineage>
</organism>
<proteinExistence type="predicted"/>
<accession>A0A453TCT8</accession>
<evidence type="ECO:0000256" key="1">
    <source>
        <dbReference type="SAM" id="MobiDB-lite"/>
    </source>
</evidence>
<dbReference type="Gramene" id="AET7Gv21341100.2">
    <property type="protein sequence ID" value="AET7Gv21341100.2"/>
    <property type="gene ID" value="AET7Gv21341100"/>
</dbReference>
<reference evidence="2" key="3">
    <citation type="journal article" date="2017" name="Nature">
        <title>Genome sequence of the progenitor of the wheat D genome Aegilops tauschii.</title>
        <authorList>
            <person name="Luo M.C."/>
            <person name="Gu Y.Q."/>
            <person name="Puiu D."/>
            <person name="Wang H."/>
            <person name="Twardziok S.O."/>
            <person name="Deal K.R."/>
            <person name="Huo N."/>
            <person name="Zhu T."/>
            <person name="Wang L."/>
            <person name="Wang Y."/>
            <person name="McGuire P.E."/>
            <person name="Liu S."/>
            <person name="Long H."/>
            <person name="Ramasamy R.K."/>
            <person name="Rodriguez J.C."/>
            <person name="Van S.L."/>
            <person name="Yuan L."/>
            <person name="Wang Z."/>
            <person name="Xia Z."/>
            <person name="Xiao L."/>
            <person name="Anderson O.D."/>
            <person name="Ouyang S."/>
            <person name="Liang Y."/>
            <person name="Zimin A.V."/>
            <person name="Pertea G."/>
            <person name="Qi P."/>
            <person name="Bennetzen J.L."/>
            <person name="Dai X."/>
            <person name="Dawson M.W."/>
            <person name="Muller H.G."/>
            <person name="Kugler K."/>
            <person name="Rivarola-Duarte L."/>
            <person name="Spannagl M."/>
            <person name="Mayer K.F.X."/>
            <person name="Lu F.H."/>
            <person name="Bevan M.W."/>
            <person name="Leroy P."/>
            <person name="Li P."/>
            <person name="You F.M."/>
            <person name="Sun Q."/>
            <person name="Liu Z."/>
            <person name="Lyons E."/>
            <person name="Wicker T."/>
            <person name="Salzberg S.L."/>
            <person name="Devos K.M."/>
            <person name="Dvorak J."/>
        </authorList>
    </citation>
    <scope>NUCLEOTIDE SEQUENCE [LARGE SCALE GENOMIC DNA]</scope>
    <source>
        <strain evidence="2">cv. AL8/78</strain>
    </source>
</reference>
<reference evidence="2" key="5">
    <citation type="journal article" date="2021" name="G3 (Bethesda)">
        <title>Aegilops tauschii genome assembly Aet v5.0 features greater sequence contiguity and improved annotation.</title>
        <authorList>
            <person name="Wang L."/>
            <person name="Zhu T."/>
            <person name="Rodriguez J.C."/>
            <person name="Deal K.R."/>
            <person name="Dubcovsky J."/>
            <person name="McGuire P.E."/>
            <person name="Lux T."/>
            <person name="Spannagl M."/>
            <person name="Mayer K.F.X."/>
            <person name="Baldrich P."/>
            <person name="Meyers B.C."/>
            <person name="Huo N."/>
            <person name="Gu Y.Q."/>
            <person name="Zhou H."/>
            <person name="Devos K.M."/>
            <person name="Bennetzen J.L."/>
            <person name="Unver T."/>
            <person name="Budak H."/>
            <person name="Gulick P.J."/>
            <person name="Galiba G."/>
            <person name="Kalapos B."/>
            <person name="Nelson D.R."/>
            <person name="Li P."/>
            <person name="You F.M."/>
            <person name="Luo M.C."/>
            <person name="Dvorak J."/>
        </authorList>
    </citation>
    <scope>NUCLEOTIDE SEQUENCE [LARGE SCALE GENOMIC DNA]</scope>
    <source>
        <strain evidence="2">cv. AL8/78</strain>
    </source>
</reference>
<feature type="compositionally biased region" description="Low complexity" evidence="1">
    <location>
        <begin position="125"/>
        <end position="138"/>
    </location>
</feature>
<dbReference type="Proteomes" id="UP000015105">
    <property type="component" value="Chromosome 7D"/>
</dbReference>
<feature type="compositionally biased region" description="Basic residues" evidence="1">
    <location>
        <begin position="72"/>
        <end position="84"/>
    </location>
</feature>
<reference evidence="3" key="2">
    <citation type="journal article" date="2017" name="Nat. Plants">
        <title>The Aegilops tauschii genome reveals multiple impacts of transposons.</title>
        <authorList>
            <person name="Zhao G."/>
            <person name="Zou C."/>
            <person name="Li K."/>
            <person name="Wang K."/>
            <person name="Li T."/>
            <person name="Gao L."/>
            <person name="Zhang X."/>
            <person name="Wang H."/>
            <person name="Yang Z."/>
            <person name="Liu X."/>
            <person name="Jiang W."/>
            <person name="Mao L."/>
            <person name="Kong X."/>
            <person name="Jiao Y."/>
            <person name="Jia J."/>
        </authorList>
    </citation>
    <scope>NUCLEOTIDE SEQUENCE [LARGE SCALE GENOMIC DNA]</scope>
    <source>
        <strain evidence="3">cv. AL8/78</strain>
    </source>
</reference>
<dbReference type="AlphaFoldDB" id="A0A453TCT8"/>